<accession>A0A4R0GSM0</accession>
<feature type="domain" description="HTH araC/xylS-type" evidence="3">
    <location>
        <begin position="196"/>
        <end position="294"/>
    </location>
</feature>
<dbReference type="PANTHER" id="PTHR43130">
    <property type="entry name" value="ARAC-FAMILY TRANSCRIPTIONAL REGULATOR"/>
    <property type="match status" value="1"/>
</dbReference>
<proteinExistence type="predicted"/>
<dbReference type="GO" id="GO:0043565">
    <property type="term" value="F:sequence-specific DNA binding"/>
    <property type="evidence" value="ECO:0007669"/>
    <property type="project" value="InterPro"/>
</dbReference>
<reference evidence="4 5" key="1">
    <citation type="submission" date="2019-02" db="EMBL/GenBank/DDBJ databases">
        <title>Jishengella sp. nov., isolated from a root of Zingiber montanum.</title>
        <authorList>
            <person name="Kuncharoen N."/>
            <person name="Kudo T."/>
            <person name="Masahiro Y."/>
            <person name="Ohkuma M."/>
            <person name="Tanasupawat S."/>
        </authorList>
    </citation>
    <scope>NUCLEOTIDE SEQUENCE [LARGE SCALE GENOMIC DNA]</scope>
    <source>
        <strain evidence="4 5">PLAI 1-1</strain>
    </source>
</reference>
<dbReference type="Pfam" id="PF01965">
    <property type="entry name" value="DJ-1_PfpI"/>
    <property type="match status" value="1"/>
</dbReference>
<dbReference type="GO" id="GO:0003700">
    <property type="term" value="F:DNA-binding transcription factor activity"/>
    <property type="evidence" value="ECO:0007669"/>
    <property type="project" value="InterPro"/>
</dbReference>
<dbReference type="InterPro" id="IPR052158">
    <property type="entry name" value="INH-QAR"/>
</dbReference>
<dbReference type="Pfam" id="PF12833">
    <property type="entry name" value="HTH_18"/>
    <property type="match status" value="1"/>
</dbReference>
<dbReference type="PANTHER" id="PTHR43130:SF3">
    <property type="entry name" value="HTH-TYPE TRANSCRIPTIONAL REGULATOR RV1931C"/>
    <property type="match status" value="1"/>
</dbReference>
<dbReference type="InterPro" id="IPR002818">
    <property type="entry name" value="DJ-1/PfpI"/>
</dbReference>
<evidence type="ECO:0000256" key="2">
    <source>
        <dbReference type="ARBA" id="ARBA00023163"/>
    </source>
</evidence>
<keyword evidence="2" id="KW-0804">Transcription</keyword>
<dbReference type="PROSITE" id="PS01124">
    <property type="entry name" value="HTH_ARAC_FAMILY_2"/>
    <property type="match status" value="1"/>
</dbReference>
<dbReference type="SUPFAM" id="SSF52317">
    <property type="entry name" value="Class I glutamine amidotransferase-like"/>
    <property type="match status" value="1"/>
</dbReference>
<dbReference type="Gene3D" id="3.40.50.880">
    <property type="match status" value="1"/>
</dbReference>
<dbReference type="CDD" id="cd03137">
    <property type="entry name" value="GATase1_AraC_1"/>
    <property type="match status" value="1"/>
</dbReference>
<dbReference type="SMART" id="SM00342">
    <property type="entry name" value="HTH_ARAC"/>
    <property type="match status" value="1"/>
</dbReference>
<dbReference type="InterPro" id="IPR029062">
    <property type="entry name" value="Class_I_gatase-like"/>
</dbReference>
<dbReference type="Gene3D" id="1.10.10.60">
    <property type="entry name" value="Homeodomain-like"/>
    <property type="match status" value="1"/>
</dbReference>
<organism evidence="4 5">
    <name type="scientific">Micromonospora zingiberis</name>
    <dbReference type="NCBI Taxonomy" id="2053011"/>
    <lineage>
        <taxon>Bacteria</taxon>
        <taxon>Bacillati</taxon>
        <taxon>Actinomycetota</taxon>
        <taxon>Actinomycetes</taxon>
        <taxon>Micromonosporales</taxon>
        <taxon>Micromonosporaceae</taxon>
        <taxon>Micromonospora</taxon>
    </lineage>
</organism>
<dbReference type="InterPro" id="IPR009057">
    <property type="entry name" value="Homeodomain-like_sf"/>
</dbReference>
<dbReference type="AlphaFoldDB" id="A0A4R0GSM0"/>
<dbReference type="InterPro" id="IPR018060">
    <property type="entry name" value="HTH_AraC"/>
</dbReference>
<evidence type="ECO:0000313" key="4">
    <source>
        <dbReference type="EMBL" id="TCC00671.1"/>
    </source>
</evidence>
<gene>
    <name evidence="4" type="ORF">E0H26_01105</name>
</gene>
<comment type="caution">
    <text evidence="4">The sequence shown here is derived from an EMBL/GenBank/DDBJ whole genome shotgun (WGS) entry which is preliminary data.</text>
</comment>
<name>A0A4R0GSM0_9ACTN</name>
<keyword evidence="5" id="KW-1185">Reference proteome</keyword>
<dbReference type="SUPFAM" id="SSF46689">
    <property type="entry name" value="Homeodomain-like"/>
    <property type="match status" value="2"/>
</dbReference>
<protein>
    <submittedName>
        <fullName evidence="4">Helix-turn-helix domain-containing protein</fullName>
    </submittedName>
</protein>
<evidence type="ECO:0000259" key="3">
    <source>
        <dbReference type="PROSITE" id="PS01124"/>
    </source>
</evidence>
<dbReference type="OrthoDB" id="3992151at2"/>
<keyword evidence="1" id="KW-0805">Transcription regulation</keyword>
<sequence>MDLAGPLQVLHCTGAYRIRLASSDGRAVHTDVGLRLDVGLALADVGGDVDTVLVAGYSPNSGRRPPDGLVAEVRRIGGRARRVASICTGALLLARAGFLDGRRATTHWAVCGDLATRFPLVAVQPDAIWVRDGPVLTSAGVTAGIDLALALVAEDLGADRARVVAMNLLVFLARPGGQAQFDTAADRFTPRDPTLRRVLDDIRRRPAADHRLAEMAHRVAVSERQLTRLFRRELETSPARYVEQVRVREARTLLESGGDGVATIARRCGFGSAETMRRAFVRVVGVTPTDYRRRFHTSALDRSDQFP</sequence>
<evidence type="ECO:0000256" key="1">
    <source>
        <dbReference type="ARBA" id="ARBA00023015"/>
    </source>
</evidence>
<dbReference type="EMBL" id="SJJR01000001">
    <property type="protein sequence ID" value="TCC00671.1"/>
    <property type="molecule type" value="Genomic_DNA"/>
</dbReference>
<evidence type="ECO:0000313" key="5">
    <source>
        <dbReference type="Proteomes" id="UP000292274"/>
    </source>
</evidence>
<dbReference type="Proteomes" id="UP000292274">
    <property type="component" value="Unassembled WGS sequence"/>
</dbReference>